<dbReference type="InterPro" id="IPR043971">
    <property type="entry name" value="FUZ/MON1/HPS1_longin_2"/>
</dbReference>
<gene>
    <name evidence="3" type="ORF">THRCLA_01631</name>
</gene>
<feature type="domain" description="FUZ/MON1/HPS1 second Longin" evidence="2">
    <location>
        <begin position="159"/>
        <end position="253"/>
    </location>
</feature>
<dbReference type="STRING" id="74557.A0A1W0A8J6"/>
<reference evidence="3 4" key="1">
    <citation type="journal article" date="2014" name="Genome Biol. Evol.">
        <title>The secreted proteins of Achlya hypogyna and Thraustotheca clavata identify the ancestral oomycete secretome and reveal gene acquisitions by horizontal gene transfer.</title>
        <authorList>
            <person name="Misner I."/>
            <person name="Blouin N."/>
            <person name="Leonard G."/>
            <person name="Richards T.A."/>
            <person name="Lane C.E."/>
        </authorList>
    </citation>
    <scope>NUCLEOTIDE SEQUENCE [LARGE SCALE GENOMIC DNA]</scope>
    <source>
        <strain evidence="3 4">ATCC 34112</strain>
    </source>
</reference>
<dbReference type="PRINTS" id="PR01546">
    <property type="entry name" value="YEAST73DUF"/>
</dbReference>
<evidence type="ECO:0000313" key="4">
    <source>
        <dbReference type="Proteomes" id="UP000243217"/>
    </source>
</evidence>
<dbReference type="EMBL" id="JNBS01000356">
    <property type="protein sequence ID" value="OQS06330.1"/>
    <property type="molecule type" value="Genomic_DNA"/>
</dbReference>
<protein>
    <recommendedName>
        <fullName evidence="5">FUZ/MON1/HPS1 first Longin domain-containing protein</fullName>
    </recommendedName>
</protein>
<dbReference type="Pfam" id="PF19037">
    <property type="entry name" value="Fuz_longin_2"/>
    <property type="match status" value="1"/>
</dbReference>
<proteinExistence type="predicted"/>
<dbReference type="GO" id="GO:0006623">
    <property type="term" value="P:protein targeting to vacuole"/>
    <property type="evidence" value="ECO:0007669"/>
    <property type="project" value="InterPro"/>
</dbReference>
<dbReference type="OrthoDB" id="272411at2759"/>
<dbReference type="AlphaFoldDB" id="A0A1W0A8J6"/>
<dbReference type="PANTHER" id="PTHR13027:SF7">
    <property type="entry name" value="VACUOLAR FUSION PROTEIN MON1 HOMOLOG"/>
    <property type="match status" value="1"/>
</dbReference>
<evidence type="ECO:0000259" key="1">
    <source>
        <dbReference type="Pfam" id="PF19036"/>
    </source>
</evidence>
<dbReference type="PANTHER" id="PTHR13027">
    <property type="entry name" value="SAND PROTEIN-RELATED"/>
    <property type="match status" value="1"/>
</dbReference>
<dbReference type="Proteomes" id="UP000243217">
    <property type="component" value="Unassembled WGS sequence"/>
</dbReference>
<accession>A0A1W0A8J6</accession>
<dbReference type="Pfam" id="PF19036">
    <property type="entry name" value="Fuz_longin_1"/>
    <property type="match status" value="1"/>
</dbReference>
<name>A0A1W0A8J6_9STRA</name>
<dbReference type="GO" id="GO:0016192">
    <property type="term" value="P:vesicle-mediated transport"/>
    <property type="evidence" value="ECO:0007669"/>
    <property type="project" value="InterPro"/>
</dbReference>
<keyword evidence="4" id="KW-1185">Reference proteome</keyword>
<feature type="domain" description="FUZ/MON1/HPS1 first Longin" evidence="1">
    <location>
        <begin position="6"/>
        <end position="121"/>
    </location>
</feature>
<evidence type="ECO:0000313" key="3">
    <source>
        <dbReference type="EMBL" id="OQS06330.1"/>
    </source>
</evidence>
<evidence type="ECO:0008006" key="5">
    <source>
        <dbReference type="Google" id="ProtNLM"/>
    </source>
</evidence>
<organism evidence="3 4">
    <name type="scientific">Thraustotheca clavata</name>
    <dbReference type="NCBI Taxonomy" id="74557"/>
    <lineage>
        <taxon>Eukaryota</taxon>
        <taxon>Sar</taxon>
        <taxon>Stramenopiles</taxon>
        <taxon>Oomycota</taxon>
        <taxon>Saprolegniomycetes</taxon>
        <taxon>Saprolegniales</taxon>
        <taxon>Achlyaceae</taxon>
        <taxon>Thraustotheca</taxon>
    </lineage>
</organism>
<sequence length="416" mass="47426">MLPEVHVLSTAGKPIFSSSSDDNSHITKAGLIQGISSFSKDTLRVIRTKSIILHFLPCPPLLFFCAIPTSHQGLNVARLMYLIKNCFLFFLTQKGLKLVESNPNYDLRNLLHGTEGLLASLTKEWISTLWAQIDGIGVRHWPMTELARNHLNQSLDCPGLLYGLILRDDHIMAYRQGHKHHPLPIDDIHVLSHVVRHMPSFRSSESWTPICLPSFNSTGFLYAYIVYTALDICTILVSTAESQQQFHTFQHYHHEIISRALIQVLSQNPPAVLSAPPSLSNFLLEKHSPFVLYCLYQNAKTHQTIYPSFTESMAFQDKSHIFQLLKHFGSLHSQLHGPKPRLEMKKLAVPSVKDAHQQATNYFFRTDTMLFMGRVLERQSGFIYICCESLVTAEDADQILDYILARIYQFWLTPLV</sequence>
<evidence type="ECO:0000259" key="2">
    <source>
        <dbReference type="Pfam" id="PF19037"/>
    </source>
</evidence>
<comment type="caution">
    <text evidence="3">The sequence shown here is derived from an EMBL/GenBank/DDBJ whole genome shotgun (WGS) entry which is preliminary data.</text>
</comment>
<dbReference type="InterPro" id="IPR043972">
    <property type="entry name" value="FUZ/MON1/HPS1_longin_1"/>
</dbReference>
<dbReference type="InterPro" id="IPR004353">
    <property type="entry name" value="Mon1"/>
</dbReference>